<evidence type="ECO:0000256" key="8">
    <source>
        <dbReference type="ARBA" id="ARBA00023136"/>
    </source>
</evidence>
<dbReference type="GO" id="GO:0006814">
    <property type="term" value="P:sodium ion transport"/>
    <property type="evidence" value="ECO:0007669"/>
    <property type="project" value="UniProtKB-KW"/>
</dbReference>
<evidence type="ECO:0000256" key="2">
    <source>
        <dbReference type="ARBA" id="ARBA00022448"/>
    </source>
</evidence>
<dbReference type="Proteomes" id="UP000000254">
    <property type="component" value="Chromosome"/>
</dbReference>
<feature type="transmembrane region" description="Helical" evidence="10">
    <location>
        <begin position="6"/>
        <end position="21"/>
    </location>
</feature>
<feature type="transmembrane region" description="Helical" evidence="10">
    <location>
        <begin position="118"/>
        <end position="137"/>
    </location>
</feature>
<keyword evidence="13" id="KW-1185">Reference proteome</keyword>
<name>A3DKN4_STAMF</name>
<dbReference type="AlphaFoldDB" id="A3DKN4"/>
<dbReference type="InterPro" id="IPR038770">
    <property type="entry name" value="Na+/solute_symporter_sf"/>
</dbReference>
<proteinExistence type="predicted"/>
<evidence type="ECO:0000256" key="6">
    <source>
        <dbReference type="ARBA" id="ARBA00023053"/>
    </source>
</evidence>
<keyword evidence="3" id="KW-0050">Antiport</keyword>
<dbReference type="GO" id="GO:0016020">
    <property type="term" value="C:membrane"/>
    <property type="evidence" value="ECO:0007669"/>
    <property type="project" value="UniProtKB-SubCell"/>
</dbReference>
<evidence type="ECO:0000256" key="1">
    <source>
        <dbReference type="ARBA" id="ARBA00004141"/>
    </source>
</evidence>
<feature type="transmembrane region" description="Helical" evidence="10">
    <location>
        <begin position="88"/>
        <end position="112"/>
    </location>
</feature>
<evidence type="ECO:0000256" key="7">
    <source>
        <dbReference type="ARBA" id="ARBA00023065"/>
    </source>
</evidence>
<dbReference type="Pfam" id="PF00999">
    <property type="entry name" value="Na_H_Exchanger"/>
    <property type="match status" value="1"/>
</dbReference>
<comment type="subcellular location">
    <subcellularLocation>
        <location evidence="1">Membrane</location>
        <topology evidence="1">Multi-pass membrane protein</topology>
    </subcellularLocation>
</comment>
<dbReference type="KEGG" id="smr:Smar_0081"/>
<dbReference type="PANTHER" id="PTHR43562">
    <property type="entry name" value="NAPA-TYPE SODIUM/HYDROGEN ANTIPORTER"/>
    <property type="match status" value="1"/>
</dbReference>
<sequence>MANELLILIDLAIVIFMAKVLEEIMARIGQPPILGDLLAGIIVGPSILGLITVTHNVEVIGWLGIVILIFLAGLETDIEAAKKYGFDAVLVALGGVALTFILAFIIAMFFNYSFITSLFIATILTPTSVSVTSMTLLELGVIRSRVGEIILGAAFADDVIAMILFALISSIAFYGEIRHESITMITIGLALIFTLFLVFYYSSNKLFNRFIMRSRLVDAPIIHLLMIGIGMSIISAYFGLSPLIGAYLGGLAMSRVVKSARTMEFFEILVQIISPFFFVYAGILLNPWIVIGKINLLETIGVIIAIVASGIIGKILGCGGTAYLLRMDKKSSLTIGVGMMPRAGVDLVIAVVGLTIGVLTMELYLSALILIYVTSLSTPFLLKKHFSK</sequence>
<protein>
    <submittedName>
        <fullName evidence="12">Sodium/hydrogen exchanger</fullName>
    </submittedName>
</protein>
<dbReference type="InterPro" id="IPR006153">
    <property type="entry name" value="Cation/H_exchanger_TM"/>
</dbReference>
<keyword evidence="4 10" id="KW-0812">Transmembrane</keyword>
<feature type="domain" description="Cation/H+ exchanger transmembrane" evidence="11">
    <location>
        <begin position="14"/>
        <end position="383"/>
    </location>
</feature>
<dbReference type="GeneID" id="4906471"/>
<feature type="transmembrane region" description="Helical" evidence="10">
    <location>
        <begin position="149"/>
        <end position="175"/>
    </location>
</feature>
<evidence type="ECO:0000256" key="9">
    <source>
        <dbReference type="ARBA" id="ARBA00023201"/>
    </source>
</evidence>
<gene>
    <name evidence="12" type="ordered locus">Smar_0081</name>
</gene>
<dbReference type="eggNOG" id="arCOG01953">
    <property type="taxonomic scope" value="Archaea"/>
</dbReference>
<dbReference type="HOGENOM" id="CLU_005126_7_1_2"/>
<feature type="transmembrane region" description="Helical" evidence="10">
    <location>
        <begin position="268"/>
        <end position="290"/>
    </location>
</feature>
<dbReference type="RefSeq" id="WP_011838385.1">
    <property type="nucleotide sequence ID" value="NC_009033.1"/>
</dbReference>
<feature type="transmembrane region" description="Helical" evidence="10">
    <location>
        <begin position="181"/>
        <end position="201"/>
    </location>
</feature>
<keyword evidence="2" id="KW-0813">Transport</keyword>
<keyword evidence="7" id="KW-0406">Ion transport</keyword>
<evidence type="ECO:0000259" key="11">
    <source>
        <dbReference type="Pfam" id="PF00999"/>
    </source>
</evidence>
<feature type="transmembrane region" description="Helical" evidence="10">
    <location>
        <begin position="33"/>
        <end position="53"/>
    </location>
</feature>
<feature type="transmembrane region" description="Helical" evidence="10">
    <location>
        <begin position="345"/>
        <end position="373"/>
    </location>
</feature>
<evidence type="ECO:0000313" key="12">
    <source>
        <dbReference type="EMBL" id="ABN69194.1"/>
    </source>
</evidence>
<dbReference type="STRING" id="399550.Smar_0081"/>
<reference evidence="13" key="1">
    <citation type="journal article" date="2009" name="BMC Genomics">
        <title>The complete genome sequence of Staphylothermus marinus reveals differences in sulfur metabolism among heterotrophic Crenarchaeota.</title>
        <authorList>
            <person name="Anderson I.J."/>
            <person name="Dharmarajan L."/>
            <person name="Rodriguez J."/>
            <person name="Hooper S."/>
            <person name="Porat I."/>
            <person name="Ulrich L.E."/>
            <person name="Elkins J.G."/>
            <person name="Mavromatis K."/>
            <person name="Sun H."/>
            <person name="Land M."/>
            <person name="Lapidus A."/>
            <person name="Lucas S."/>
            <person name="Barry K."/>
            <person name="Huber H."/>
            <person name="Zhulin I.B."/>
            <person name="Whitman W.B."/>
            <person name="Mukhopadhyay B."/>
            <person name="Woese C."/>
            <person name="Bristow J."/>
            <person name="Kyrpides N."/>
        </authorList>
    </citation>
    <scope>NUCLEOTIDE SEQUENCE [LARGE SCALE GENOMIC DNA]</scope>
    <source>
        <strain evidence="13">ATCC 43588 / DSM 3639 / JCM 9404 / F1</strain>
    </source>
</reference>
<accession>A3DKN4</accession>
<keyword evidence="5 10" id="KW-1133">Transmembrane helix</keyword>
<dbReference type="PANTHER" id="PTHR43562:SF3">
    <property type="entry name" value="SODIUM ION_PROTON EXCHANGER (EUROFUNG)"/>
    <property type="match status" value="1"/>
</dbReference>
<organism evidence="12 13">
    <name type="scientific">Staphylothermus marinus (strain ATCC 43588 / DSM 3639 / JCM 9404 / F1)</name>
    <dbReference type="NCBI Taxonomy" id="399550"/>
    <lineage>
        <taxon>Archaea</taxon>
        <taxon>Thermoproteota</taxon>
        <taxon>Thermoprotei</taxon>
        <taxon>Desulfurococcales</taxon>
        <taxon>Desulfurococcaceae</taxon>
        <taxon>Staphylothermus</taxon>
    </lineage>
</organism>
<evidence type="ECO:0000256" key="3">
    <source>
        <dbReference type="ARBA" id="ARBA00022449"/>
    </source>
</evidence>
<dbReference type="EMBL" id="CP000575">
    <property type="protein sequence ID" value="ABN69194.1"/>
    <property type="molecule type" value="Genomic_DNA"/>
</dbReference>
<keyword evidence="8 10" id="KW-0472">Membrane</keyword>
<evidence type="ECO:0000256" key="10">
    <source>
        <dbReference type="SAM" id="Phobius"/>
    </source>
</evidence>
<dbReference type="GO" id="GO:0015297">
    <property type="term" value="F:antiporter activity"/>
    <property type="evidence" value="ECO:0007669"/>
    <property type="project" value="UniProtKB-KW"/>
</dbReference>
<evidence type="ECO:0000313" key="13">
    <source>
        <dbReference type="Proteomes" id="UP000000254"/>
    </source>
</evidence>
<evidence type="ECO:0000256" key="5">
    <source>
        <dbReference type="ARBA" id="ARBA00022989"/>
    </source>
</evidence>
<keyword evidence="6" id="KW-0915">Sodium</keyword>
<dbReference type="Gene3D" id="1.20.1530.20">
    <property type="match status" value="1"/>
</dbReference>
<reference evidence="12 13" key="2">
    <citation type="journal article" date="2009" name="Stand. Genomic Sci.">
        <title>Complete genome sequence of Staphylothermus marinus Stetter and Fiala 1986 type strain F1.</title>
        <authorList>
            <person name="Anderson I.J."/>
            <person name="Sun H."/>
            <person name="Lapidus A."/>
            <person name="Copeland A."/>
            <person name="Glavina Del Rio T."/>
            <person name="Tice H."/>
            <person name="Dalin E."/>
            <person name="Lucas S."/>
            <person name="Barry K."/>
            <person name="Land M."/>
            <person name="Richardson P."/>
            <person name="Huber H."/>
            <person name="Kyrpides N.C."/>
        </authorList>
    </citation>
    <scope>NUCLEOTIDE SEQUENCE [LARGE SCALE GENOMIC DNA]</scope>
    <source>
        <strain evidence="13">ATCC 43588 / DSM 3639 / JCM 9404 / F1</strain>
    </source>
</reference>
<evidence type="ECO:0000256" key="4">
    <source>
        <dbReference type="ARBA" id="ARBA00022692"/>
    </source>
</evidence>
<keyword evidence="9" id="KW-0739">Sodium transport</keyword>
<feature type="transmembrane region" description="Helical" evidence="10">
    <location>
        <begin position="222"/>
        <end position="248"/>
    </location>
</feature>
<dbReference type="GO" id="GO:1902600">
    <property type="term" value="P:proton transmembrane transport"/>
    <property type="evidence" value="ECO:0007669"/>
    <property type="project" value="InterPro"/>
</dbReference>
<feature type="transmembrane region" description="Helical" evidence="10">
    <location>
        <begin position="59"/>
        <end position="76"/>
    </location>
</feature>
<feature type="transmembrane region" description="Helical" evidence="10">
    <location>
        <begin position="302"/>
        <end position="325"/>
    </location>
</feature>